<dbReference type="Pfam" id="PF02050">
    <property type="entry name" value="FliJ"/>
    <property type="match status" value="1"/>
</dbReference>
<keyword evidence="11" id="KW-0282">Flagellum</keyword>
<dbReference type="GO" id="GO:0009288">
    <property type="term" value="C:bacterial-type flagellum"/>
    <property type="evidence" value="ECO:0007669"/>
    <property type="project" value="InterPro"/>
</dbReference>
<comment type="subcellular location">
    <subcellularLocation>
        <location evidence="1">Cell membrane</location>
        <topology evidence="1">Peripheral membrane protein</topology>
        <orientation evidence="1">Cytoplasmic side</orientation>
    </subcellularLocation>
</comment>
<keyword evidence="5" id="KW-1003">Cell membrane</keyword>
<evidence type="ECO:0000256" key="9">
    <source>
        <dbReference type="ARBA" id="ARBA00023136"/>
    </source>
</evidence>
<dbReference type="Proteomes" id="UP000036045">
    <property type="component" value="Unassembled WGS sequence"/>
</dbReference>
<keyword evidence="4" id="KW-0813">Transport</keyword>
<dbReference type="InterPro" id="IPR012823">
    <property type="entry name" value="Flagell_FliJ"/>
</dbReference>
<dbReference type="PATRIC" id="fig|1397.4.peg.159"/>
<reference evidence="11 12" key="1">
    <citation type="submission" date="2015-05" db="EMBL/GenBank/DDBJ databases">
        <title>Whole genome sequence and identification of bacterial endophytes from Costus igneus.</title>
        <authorList>
            <person name="Lee Y.P."/>
            <person name="Gan H.M."/>
            <person name="Eng W."/>
            <person name="Wheatley M.S."/>
            <person name="Caraballo A."/>
            <person name="Polter S."/>
            <person name="Savka M.A."/>
            <person name="Hudson A.O."/>
        </authorList>
    </citation>
    <scope>NUCLEOTIDE SEQUENCE [LARGE SCALE GENOMIC DNA]</scope>
    <source>
        <strain evidence="11 12">RIT379</strain>
    </source>
</reference>
<keyword evidence="12" id="KW-1185">Reference proteome</keyword>
<gene>
    <name evidence="11" type="primary">fliJ</name>
    <name evidence="11" type="ORF">ABW02_00735</name>
</gene>
<keyword evidence="11" id="KW-0969">Cilium</keyword>
<evidence type="ECO:0000256" key="5">
    <source>
        <dbReference type="ARBA" id="ARBA00022475"/>
    </source>
</evidence>
<name>A0A0J1IQQ0_NIACI</name>
<comment type="similarity">
    <text evidence="2">Belongs to the FliJ family.</text>
</comment>
<evidence type="ECO:0000256" key="7">
    <source>
        <dbReference type="ARBA" id="ARBA00022795"/>
    </source>
</evidence>
<dbReference type="EMBL" id="LDPH01000001">
    <property type="protein sequence ID" value="KLV28306.1"/>
    <property type="molecule type" value="Genomic_DNA"/>
</dbReference>
<dbReference type="RefSeq" id="WP_047940004.1">
    <property type="nucleotide sequence ID" value="NZ_CP053989.1"/>
</dbReference>
<evidence type="ECO:0000313" key="12">
    <source>
        <dbReference type="Proteomes" id="UP000036045"/>
    </source>
</evidence>
<evidence type="ECO:0000256" key="8">
    <source>
        <dbReference type="ARBA" id="ARBA00022927"/>
    </source>
</evidence>
<protein>
    <recommendedName>
        <fullName evidence="3">Flagellar FliJ protein</fullName>
    </recommendedName>
</protein>
<keyword evidence="10" id="KW-1006">Bacterial flagellum protein export</keyword>
<organism evidence="11 12">
    <name type="scientific">Niallia circulans</name>
    <name type="common">Bacillus circulans</name>
    <dbReference type="NCBI Taxonomy" id="1397"/>
    <lineage>
        <taxon>Bacteria</taxon>
        <taxon>Bacillati</taxon>
        <taxon>Bacillota</taxon>
        <taxon>Bacilli</taxon>
        <taxon>Bacillales</taxon>
        <taxon>Bacillaceae</taxon>
        <taxon>Niallia</taxon>
    </lineage>
</organism>
<dbReference type="GeneID" id="56349149"/>
<evidence type="ECO:0000256" key="6">
    <source>
        <dbReference type="ARBA" id="ARBA00022500"/>
    </source>
</evidence>
<evidence type="ECO:0000256" key="2">
    <source>
        <dbReference type="ARBA" id="ARBA00010004"/>
    </source>
</evidence>
<dbReference type="OrthoDB" id="2968361at2"/>
<evidence type="ECO:0000313" key="11">
    <source>
        <dbReference type="EMBL" id="KLV28306.1"/>
    </source>
</evidence>
<dbReference type="NCBIfam" id="TIGR02473">
    <property type="entry name" value="flagell_FliJ"/>
    <property type="match status" value="1"/>
</dbReference>
<keyword evidence="7" id="KW-1005">Bacterial flagellum biogenesis</keyword>
<dbReference type="GO" id="GO:0044781">
    <property type="term" value="P:bacterial-type flagellum organization"/>
    <property type="evidence" value="ECO:0007669"/>
    <property type="project" value="UniProtKB-KW"/>
</dbReference>
<dbReference type="AlphaFoldDB" id="A0A0J1IQQ0"/>
<dbReference type="GO" id="GO:0071973">
    <property type="term" value="P:bacterial-type flagellum-dependent cell motility"/>
    <property type="evidence" value="ECO:0007669"/>
    <property type="project" value="InterPro"/>
</dbReference>
<dbReference type="InterPro" id="IPR053716">
    <property type="entry name" value="Flag_assembly_chemotaxis_eff"/>
</dbReference>
<keyword evidence="11" id="KW-0966">Cell projection</keyword>
<dbReference type="Gene3D" id="1.10.287.1700">
    <property type="match status" value="1"/>
</dbReference>
<dbReference type="GO" id="GO:0005886">
    <property type="term" value="C:plasma membrane"/>
    <property type="evidence" value="ECO:0007669"/>
    <property type="project" value="UniProtKB-SubCell"/>
</dbReference>
<dbReference type="GO" id="GO:0015031">
    <property type="term" value="P:protein transport"/>
    <property type="evidence" value="ECO:0007669"/>
    <property type="project" value="UniProtKB-KW"/>
</dbReference>
<keyword evidence="9" id="KW-0472">Membrane</keyword>
<sequence length="150" mass="17863">MSYQFKFEKILTIREREKEEASSAYNQSVNRFEEAAENLYELLKRKEDLEAYQAEKMMSGLSVQEIRHHQHFVGNLEKTIEHAQKMVHNARNSMVYFQEKMLEKNMEVKKFVKIKEKDHSNYLAIARAEEAKQMDDISLQQYMQHEKVGG</sequence>
<accession>A0A0J1IQQ0</accession>
<proteinExistence type="inferred from homology"/>
<dbReference type="GO" id="GO:0006935">
    <property type="term" value="P:chemotaxis"/>
    <property type="evidence" value="ECO:0007669"/>
    <property type="project" value="UniProtKB-KW"/>
</dbReference>
<evidence type="ECO:0000256" key="10">
    <source>
        <dbReference type="ARBA" id="ARBA00023225"/>
    </source>
</evidence>
<keyword evidence="6" id="KW-0145">Chemotaxis</keyword>
<keyword evidence="8" id="KW-0653">Protein transport</keyword>
<evidence type="ECO:0000256" key="1">
    <source>
        <dbReference type="ARBA" id="ARBA00004413"/>
    </source>
</evidence>
<comment type="caution">
    <text evidence="11">The sequence shown here is derived from an EMBL/GenBank/DDBJ whole genome shotgun (WGS) entry which is preliminary data.</text>
</comment>
<evidence type="ECO:0000256" key="4">
    <source>
        <dbReference type="ARBA" id="ARBA00022448"/>
    </source>
</evidence>
<evidence type="ECO:0000256" key="3">
    <source>
        <dbReference type="ARBA" id="ARBA00020392"/>
    </source>
</evidence>